<name>A0A2P2IV49_RHIMU</name>
<proteinExistence type="predicted"/>
<accession>A0A2P2IV49</accession>
<reference evidence="1" key="1">
    <citation type="submission" date="2018-02" db="EMBL/GenBank/DDBJ databases">
        <title>Rhizophora mucronata_Transcriptome.</title>
        <authorList>
            <person name="Meera S.P."/>
            <person name="Sreeshan A."/>
            <person name="Augustine A."/>
        </authorList>
    </citation>
    <scope>NUCLEOTIDE SEQUENCE</scope>
    <source>
        <tissue evidence="1">Leaf</tissue>
    </source>
</reference>
<evidence type="ECO:0000313" key="1">
    <source>
        <dbReference type="EMBL" id="MBW85073.1"/>
    </source>
</evidence>
<sequence>MCISMFCIFHACEESTPKHPRFNRTLVSNIYVGKSLYIDLVFK</sequence>
<dbReference type="EMBL" id="GGEC01004590">
    <property type="protein sequence ID" value="MBW85073.1"/>
    <property type="molecule type" value="Transcribed_RNA"/>
</dbReference>
<dbReference type="AlphaFoldDB" id="A0A2P2IV49"/>
<protein>
    <submittedName>
        <fullName evidence="1">Uncharacterized protein</fullName>
    </submittedName>
</protein>
<organism evidence="1">
    <name type="scientific">Rhizophora mucronata</name>
    <name type="common">Asiatic mangrove</name>
    <dbReference type="NCBI Taxonomy" id="61149"/>
    <lineage>
        <taxon>Eukaryota</taxon>
        <taxon>Viridiplantae</taxon>
        <taxon>Streptophyta</taxon>
        <taxon>Embryophyta</taxon>
        <taxon>Tracheophyta</taxon>
        <taxon>Spermatophyta</taxon>
        <taxon>Magnoliopsida</taxon>
        <taxon>eudicotyledons</taxon>
        <taxon>Gunneridae</taxon>
        <taxon>Pentapetalae</taxon>
        <taxon>rosids</taxon>
        <taxon>fabids</taxon>
        <taxon>Malpighiales</taxon>
        <taxon>Rhizophoraceae</taxon>
        <taxon>Rhizophora</taxon>
    </lineage>
</organism>